<keyword evidence="2" id="KW-0812">Transmembrane</keyword>
<evidence type="ECO:0000313" key="3">
    <source>
        <dbReference type="EMBL" id="RKP17611.1"/>
    </source>
</evidence>
<keyword evidence="2" id="KW-1133">Transmembrane helix</keyword>
<feature type="transmembrane region" description="Helical" evidence="2">
    <location>
        <begin position="438"/>
        <end position="457"/>
    </location>
</feature>
<dbReference type="Proteomes" id="UP000281549">
    <property type="component" value="Unassembled WGS sequence"/>
</dbReference>
<reference evidence="4" key="1">
    <citation type="journal article" date="2018" name="Nat. Microbiol.">
        <title>Leveraging single-cell genomics to expand the fungal tree of life.</title>
        <authorList>
            <person name="Ahrendt S.R."/>
            <person name="Quandt C.A."/>
            <person name="Ciobanu D."/>
            <person name="Clum A."/>
            <person name="Salamov A."/>
            <person name="Andreopoulos B."/>
            <person name="Cheng J.F."/>
            <person name="Woyke T."/>
            <person name="Pelin A."/>
            <person name="Henrissat B."/>
            <person name="Reynolds N.K."/>
            <person name="Benny G.L."/>
            <person name="Smith M.E."/>
            <person name="James T.Y."/>
            <person name="Grigoriev I.V."/>
        </authorList>
    </citation>
    <scope>NUCLEOTIDE SEQUENCE [LARGE SCALE GENOMIC DNA]</scope>
    <source>
        <strain evidence="4">CSF55</strain>
    </source>
</reference>
<name>A0A4P9YG58_ROZAC</name>
<gene>
    <name evidence="3" type="ORF">ROZALSC1DRAFT_24031</name>
</gene>
<evidence type="ECO:0000256" key="1">
    <source>
        <dbReference type="SAM" id="MobiDB-lite"/>
    </source>
</evidence>
<evidence type="ECO:0000256" key="2">
    <source>
        <dbReference type="SAM" id="Phobius"/>
    </source>
</evidence>
<feature type="compositionally biased region" description="Low complexity" evidence="1">
    <location>
        <begin position="174"/>
        <end position="188"/>
    </location>
</feature>
<accession>A0A4P9YG58</accession>
<keyword evidence="2" id="KW-0472">Membrane</keyword>
<dbReference type="AlphaFoldDB" id="A0A4P9YG58"/>
<protein>
    <submittedName>
        <fullName evidence="3">Uncharacterized protein</fullName>
    </submittedName>
</protein>
<proteinExistence type="predicted"/>
<feature type="region of interest" description="Disordered" evidence="1">
    <location>
        <begin position="1"/>
        <end position="54"/>
    </location>
</feature>
<feature type="region of interest" description="Disordered" evidence="1">
    <location>
        <begin position="144"/>
        <end position="193"/>
    </location>
</feature>
<feature type="compositionally biased region" description="Acidic residues" evidence="1">
    <location>
        <begin position="13"/>
        <end position="26"/>
    </location>
</feature>
<dbReference type="EMBL" id="ML005751">
    <property type="protein sequence ID" value="RKP17611.1"/>
    <property type="molecule type" value="Genomic_DNA"/>
</dbReference>
<organism evidence="3 4">
    <name type="scientific">Rozella allomycis (strain CSF55)</name>
    <dbReference type="NCBI Taxonomy" id="988480"/>
    <lineage>
        <taxon>Eukaryota</taxon>
        <taxon>Fungi</taxon>
        <taxon>Fungi incertae sedis</taxon>
        <taxon>Cryptomycota</taxon>
        <taxon>Cryptomycota incertae sedis</taxon>
        <taxon>Rozella</taxon>
    </lineage>
</organism>
<evidence type="ECO:0000313" key="4">
    <source>
        <dbReference type="Proteomes" id="UP000281549"/>
    </source>
</evidence>
<sequence>MDSFTLKKLFLNPDEEQSEIDDDEHDEHESSAHTRHVGFAEVSKPEDKNKNVSKGSTIKGKIMEGATVVLAALSPFLFKNNPDTQDVSAVVASGHPDASLVASPQGLPSGNFVTNINAVPAVKLPHDPFDASLQIKGGQFHKLANSGSDEKGKDVKNVAGQGTGVTVDKKKQNDTTPTSNNNSSVPTDDQIRETSHELNELKKSVDRIVGKKPSGNNAFSLANSTSNVTILDDYVCSANLLDSYGRSTPEQKLKAWSLTEPVTIQATLDYSYIMKVLLETIQNKTINNMEAPSVKVEEATTMRDSNSHQEVEKASVIGKENVIEKSNINENSNINEKASINEKANVVQNHIDDVFENHKFLNRALAVNEAQVDGFSNTQNHIDAQEPETAQDNENTYETQETVHSTIDRNISIENTKSSSILDSLVAEDSDNVGNSGIIVGSIAAGLGLIGAGSFAYKKQKKVI</sequence>